<dbReference type="SUPFAM" id="SSF52266">
    <property type="entry name" value="SGNH hydrolase"/>
    <property type="match status" value="1"/>
</dbReference>
<dbReference type="Pfam" id="PF03629">
    <property type="entry name" value="SASA"/>
    <property type="match status" value="1"/>
</dbReference>
<dbReference type="GO" id="GO:0001681">
    <property type="term" value="F:sialate O-acetylesterase activity"/>
    <property type="evidence" value="ECO:0007669"/>
    <property type="project" value="InterPro"/>
</dbReference>
<reference evidence="4" key="1">
    <citation type="submission" date="2023-03" db="EMBL/GenBank/DDBJ databases">
        <title>Edaphobacter sp.</title>
        <authorList>
            <person name="Huber K.J."/>
            <person name="Papendorf J."/>
            <person name="Pilke C."/>
            <person name="Bunk B."/>
            <person name="Sproeer C."/>
            <person name="Pester M."/>
        </authorList>
    </citation>
    <scope>NUCLEOTIDE SEQUENCE</scope>
    <source>
        <strain evidence="4">DSM 110680</strain>
    </source>
</reference>
<accession>A0AAU7DGT0</accession>
<dbReference type="AlphaFoldDB" id="A0AAU7DGT0"/>
<sequence>MRKSFLPVVLLLSSVGISAQVTLPKVLSSHMVIQRDLPVHVWGDAPPGRPVTVSFRDETRGTEAGPTGHWSVYLKPGAAGGPFQLTVKAVTSATETAPQASPITLDDIMVGDVWVASGQSNMEFPLSRANTAAQDLPAATNPQIRLLMIRKRSSDYAMPDADTDGWTLSNPDTAKDFSAVAWYFARDIASRQHVTIGLIDATWGGTVGEAWVRLTALGEDPALAPIFVARGKMTEKAADAVAEEKDEQRQIAEAKAAGKPIPQFPWHPPLNSWGPGLLWNGMIAPLVPLPIRGVIWYQGESNSALARVHSYDRVMRTLIEDWRHEWGIGDFPFLYVQISNFTSTPNEDWATLREQQVRTLALRNTAMAVTIDIGNPTDVHPTDKLDVGLRLARAARALTYGENVEFFGPMFRQATPEGNSIRTWFDHGQGLKAKGGFVTGFEIAGQDERWVSASATIDGSTVVASSPDVSAPVYVRYGWANSPQCNLFNSEDLPASPFSSER</sequence>
<organism evidence="4">
    <name type="scientific">Telmatobacter sp. DSM 110680</name>
    <dbReference type="NCBI Taxonomy" id="3036704"/>
    <lineage>
        <taxon>Bacteria</taxon>
        <taxon>Pseudomonadati</taxon>
        <taxon>Acidobacteriota</taxon>
        <taxon>Terriglobia</taxon>
        <taxon>Terriglobales</taxon>
        <taxon>Acidobacteriaceae</taxon>
        <taxon>Telmatobacter</taxon>
    </lineage>
</organism>
<keyword evidence="1" id="KW-0378">Hydrolase</keyword>
<evidence type="ECO:0000259" key="3">
    <source>
        <dbReference type="Pfam" id="PF03629"/>
    </source>
</evidence>
<name>A0AAU7DGT0_9BACT</name>
<evidence type="ECO:0000256" key="1">
    <source>
        <dbReference type="ARBA" id="ARBA00022801"/>
    </source>
</evidence>
<evidence type="ECO:0000313" key="4">
    <source>
        <dbReference type="EMBL" id="XBH16310.1"/>
    </source>
</evidence>
<dbReference type="EMBL" id="CP121196">
    <property type="protein sequence ID" value="XBH16310.1"/>
    <property type="molecule type" value="Genomic_DNA"/>
</dbReference>
<feature type="domain" description="Sialate O-acetylesterase" evidence="3">
    <location>
        <begin position="290"/>
        <end position="394"/>
    </location>
</feature>
<dbReference type="PANTHER" id="PTHR22901:SF0">
    <property type="entry name" value="SIALATE O-ACETYLESTERASE"/>
    <property type="match status" value="1"/>
</dbReference>
<feature type="chain" id="PRO_5043930001" evidence="2">
    <location>
        <begin position="20"/>
        <end position="502"/>
    </location>
</feature>
<proteinExistence type="predicted"/>
<evidence type="ECO:0000256" key="2">
    <source>
        <dbReference type="SAM" id="SignalP"/>
    </source>
</evidence>
<dbReference type="PANTHER" id="PTHR22901">
    <property type="entry name" value="SIALATE O-ACETYLESTERASE"/>
    <property type="match status" value="1"/>
</dbReference>
<dbReference type="GO" id="GO:0005975">
    <property type="term" value="P:carbohydrate metabolic process"/>
    <property type="evidence" value="ECO:0007669"/>
    <property type="project" value="TreeGrafter"/>
</dbReference>
<dbReference type="InterPro" id="IPR005181">
    <property type="entry name" value="SASA"/>
</dbReference>
<dbReference type="InterPro" id="IPR036514">
    <property type="entry name" value="SGNH_hydro_sf"/>
</dbReference>
<gene>
    <name evidence="4" type="ORF">P8935_17260</name>
</gene>
<protein>
    <submittedName>
        <fullName evidence="4">Sialate O-acetylesterase</fullName>
    </submittedName>
</protein>
<dbReference type="RefSeq" id="WP_348261539.1">
    <property type="nucleotide sequence ID" value="NZ_CP121196.1"/>
</dbReference>
<feature type="signal peptide" evidence="2">
    <location>
        <begin position="1"/>
        <end position="19"/>
    </location>
</feature>
<dbReference type="InterPro" id="IPR039329">
    <property type="entry name" value="SIAE"/>
</dbReference>
<dbReference type="Gene3D" id="3.40.50.1110">
    <property type="entry name" value="SGNH hydrolase"/>
    <property type="match status" value="1"/>
</dbReference>
<keyword evidence="2" id="KW-0732">Signal</keyword>